<evidence type="ECO:0000313" key="7">
    <source>
        <dbReference type="EMBL" id="PZE17360.1"/>
    </source>
</evidence>
<feature type="domain" description="OmpA-like" evidence="6">
    <location>
        <begin position="547"/>
        <end position="671"/>
    </location>
</feature>
<feature type="compositionally biased region" description="Basic and acidic residues" evidence="5">
    <location>
        <begin position="661"/>
        <end position="676"/>
    </location>
</feature>
<dbReference type="SUPFAM" id="SSF82171">
    <property type="entry name" value="DPP6 N-terminal domain-like"/>
    <property type="match status" value="1"/>
</dbReference>
<evidence type="ECO:0000256" key="1">
    <source>
        <dbReference type="ARBA" id="ARBA00004442"/>
    </source>
</evidence>
<evidence type="ECO:0000256" key="5">
    <source>
        <dbReference type="SAM" id="MobiDB-lite"/>
    </source>
</evidence>
<dbReference type="OrthoDB" id="9809364at2"/>
<sequence>MNLKTILYTVIFIFSNATYLIAQGEEKALTDIKLKELKGLAKNSLRLGDTYTALYYYEEWAKRKPKNNDLNFQVAELFKFTRNYKQAEVWYAKLDSIDPKAYPLAVFELARMQVAQGKYEAAKENYLAFKKLARYVDDIYYRDQYKKGIASCDFAITYKDSAPTAIINHLNRTINKPHVEFSPIIVDENNLIYGSLNIEGVEYYNISAHDSMTVPLRKFYTAKKINDEWESQGELKGPFNQENAHVGNATLSPDGNRMYYTICQKNWQNKVVCHLYYTEKTGENWTAPVKMNESINLPNFTTTQPAIGIDSRTNAELIYFVSDRPGGKGGLDLWYTEYNKRREIFKTPKNAGSRINSKGDEATPFYDYTAHSLYYSSNGGIGFGGYDIYKTFGEKRKWEPSENLGKGINSSYDDLDFVLNKDKSGGFIISNRAGGMALLSETCCDDLYEFTFSEFIKIEFLAEVKNVENESLDDFKLNVYLNNPNTGEKVLIKKEDLHQSSFELNLNQGYTYSIEISKVGYYSKNTEITTATISESIAINKDIILEKIPEEPIILKGILYEYNSAQLSKSAKAIIDTTLYQLLLDKENIVIQISSHTDNVGKDAYNMNLSVKRAKSVVNYLVDKGIDPMRLAYKGYGETMPIASNQNEDGSDNPTGRSLNRRTDFKVISELKRNLPEQEEDEEAKDKKYKREKKINF</sequence>
<dbReference type="InterPro" id="IPR050330">
    <property type="entry name" value="Bact_OuterMem_StrucFunc"/>
</dbReference>
<dbReference type="InterPro" id="IPR036737">
    <property type="entry name" value="OmpA-like_sf"/>
</dbReference>
<keyword evidence="8" id="KW-1185">Reference proteome</keyword>
<proteinExistence type="predicted"/>
<reference evidence="7 8" key="1">
    <citation type="submission" date="2018-06" db="EMBL/GenBank/DDBJ databases">
        <title>The draft genome sequence of Crocinitomix sp. SM1701.</title>
        <authorList>
            <person name="Zhang X."/>
        </authorList>
    </citation>
    <scope>NUCLEOTIDE SEQUENCE [LARGE SCALE GENOMIC DNA]</scope>
    <source>
        <strain evidence="7 8">SM1701</strain>
    </source>
</reference>
<dbReference type="InterPro" id="IPR011990">
    <property type="entry name" value="TPR-like_helical_dom_sf"/>
</dbReference>
<gene>
    <name evidence="7" type="ORF">DNU06_08805</name>
</gene>
<dbReference type="InterPro" id="IPR011659">
    <property type="entry name" value="WD40"/>
</dbReference>
<dbReference type="PROSITE" id="PS51123">
    <property type="entry name" value="OMPA_2"/>
    <property type="match status" value="1"/>
</dbReference>
<feature type="region of interest" description="Disordered" evidence="5">
    <location>
        <begin position="642"/>
        <end position="697"/>
    </location>
</feature>
<dbReference type="Gene3D" id="3.30.1330.60">
    <property type="entry name" value="OmpA-like domain"/>
    <property type="match status" value="1"/>
</dbReference>
<name>A0A2W1N1D2_9FLAO</name>
<comment type="caution">
    <text evidence="7">The sequence shown here is derived from an EMBL/GenBank/DDBJ whole genome shotgun (WGS) entry which is preliminary data.</text>
</comment>
<keyword evidence="2 4" id="KW-0472">Membrane</keyword>
<evidence type="ECO:0000259" key="6">
    <source>
        <dbReference type="PROSITE" id="PS51123"/>
    </source>
</evidence>
<dbReference type="Proteomes" id="UP000249248">
    <property type="component" value="Unassembled WGS sequence"/>
</dbReference>
<dbReference type="EMBL" id="QKSB01000004">
    <property type="protein sequence ID" value="PZE17360.1"/>
    <property type="molecule type" value="Genomic_DNA"/>
</dbReference>
<dbReference type="SUPFAM" id="SSF48452">
    <property type="entry name" value="TPR-like"/>
    <property type="match status" value="1"/>
</dbReference>
<evidence type="ECO:0000256" key="3">
    <source>
        <dbReference type="ARBA" id="ARBA00023237"/>
    </source>
</evidence>
<dbReference type="InterPro" id="IPR006665">
    <property type="entry name" value="OmpA-like"/>
</dbReference>
<dbReference type="Pfam" id="PF00691">
    <property type="entry name" value="OmpA"/>
    <property type="match status" value="1"/>
</dbReference>
<evidence type="ECO:0000256" key="2">
    <source>
        <dbReference type="ARBA" id="ARBA00023136"/>
    </source>
</evidence>
<dbReference type="PANTHER" id="PTHR30329">
    <property type="entry name" value="STATOR ELEMENT OF FLAGELLAR MOTOR COMPLEX"/>
    <property type="match status" value="1"/>
</dbReference>
<feature type="compositionally biased region" description="Polar residues" evidence="5">
    <location>
        <begin position="642"/>
        <end position="658"/>
    </location>
</feature>
<dbReference type="AlphaFoldDB" id="A0A2W1N1D2"/>
<dbReference type="Gene3D" id="1.25.40.10">
    <property type="entry name" value="Tetratricopeptide repeat domain"/>
    <property type="match status" value="1"/>
</dbReference>
<dbReference type="SUPFAM" id="SSF103088">
    <property type="entry name" value="OmpA-like"/>
    <property type="match status" value="1"/>
</dbReference>
<dbReference type="Pfam" id="PF07676">
    <property type="entry name" value="PD40"/>
    <property type="match status" value="1"/>
</dbReference>
<dbReference type="CDD" id="cd07185">
    <property type="entry name" value="OmpA_C-like"/>
    <property type="match status" value="1"/>
</dbReference>
<accession>A0A2W1N1D2</accession>
<dbReference type="PANTHER" id="PTHR30329:SF21">
    <property type="entry name" value="LIPOPROTEIN YIAD-RELATED"/>
    <property type="match status" value="1"/>
</dbReference>
<evidence type="ECO:0000256" key="4">
    <source>
        <dbReference type="PROSITE-ProRule" id="PRU00473"/>
    </source>
</evidence>
<dbReference type="GO" id="GO:0009279">
    <property type="term" value="C:cell outer membrane"/>
    <property type="evidence" value="ECO:0007669"/>
    <property type="project" value="UniProtKB-SubCell"/>
</dbReference>
<feature type="compositionally biased region" description="Basic residues" evidence="5">
    <location>
        <begin position="687"/>
        <end position="697"/>
    </location>
</feature>
<dbReference type="PRINTS" id="PR01021">
    <property type="entry name" value="OMPADOMAIN"/>
</dbReference>
<protein>
    <recommendedName>
        <fullName evidence="6">OmpA-like domain-containing protein</fullName>
    </recommendedName>
</protein>
<dbReference type="InterPro" id="IPR006664">
    <property type="entry name" value="OMP_bac"/>
</dbReference>
<comment type="subcellular location">
    <subcellularLocation>
        <location evidence="1">Cell outer membrane</location>
    </subcellularLocation>
</comment>
<dbReference type="RefSeq" id="WP_111062885.1">
    <property type="nucleotide sequence ID" value="NZ_JBHUCU010000016.1"/>
</dbReference>
<organism evidence="7 8">
    <name type="scientific">Putridiphycobacter roseus</name>
    <dbReference type="NCBI Taxonomy" id="2219161"/>
    <lineage>
        <taxon>Bacteria</taxon>
        <taxon>Pseudomonadati</taxon>
        <taxon>Bacteroidota</taxon>
        <taxon>Flavobacteriia</taxon>
        <taxon>Flavobacteriales</taxon>
        <taxon>Crocinitomicaceae</taxon>
        <taxon>Putridiphycobacter</taxon>
    </lineage>
</organism>
<keyword evidence="3" id="KW-0998">Cell outer membrane</keyword>
<evidence type="ECO:0000313" key="8">
    <source>
        <dbReference type="Proteomes" id="UP000249248"/>
    </source>
</evidence>